<protein>
    <submittedName>
        <fullName evidence="1">Uncharacterized protein</fullName>
    </submittedName>
</protein>
<proteinExistence type="predicted"/>
<keyword evidence="2" id="KW-1185">Reference proteome</keyword>
<evidence type="ECO:0000313" key="2">
    <source>
        <dbReference type="Proteomes" id="UP000315295"/>
    </source>
</evidence>
<sequence length="64" mass="7258">MGRGFFFLISSPIPIDDQPQLPTALSLPIFLSHVCFCDWFFPTLLAKTEFQRLSLVSQGKEIVL</sequence>
<dbReference type="AlphaFoldDB" id="A0A540N512"/>
<gene>
    <name evidence="1" type="ORF">C1H46_008197</name>
</gene>
<comment type="caution">
    <text evidence="1">The sequence shown here is derived from an EMBL/GenBank/DDBJ whole genome shotgun (WGS) entry which is preliminary data.</text>
</comment>
<organism evidence="1 2">
    <name type="scientific">Malus baccata</name>
    <name type="common">Siberian crab apple</name>
    <name type="synonym">Pyrus baccata</name>
    <dbReference type="NCBI Taxonomy" id="106549"/>
    <lineage>
        <taxon>Eukaryota</taxon>
        <taxon>Viridiplantae</taxon>
        <taxon>Streptophyta</taxon>
        <taxon>Embryophyta</taxon>
        <taxon>Tracheophyta</taxon>
        <taxon>Spermatophyta</taxon>
        <taxon>Magnoliopsida</taxon>
        <taxon>eudicotyledons</taxon>
        <taxon>Gunneridae</taxon>
        <taxon>Pentapetalae</taxon>
        <taxon>rosids</taxon>
        <taxon>fabids</taxon>
        <taxon>Rosales</taxon>
        <taxon>Rosaceae</taxon>
        <taxon>Amygdaloideae</taxon>
        <taxon>Maleae</taxon>
        <taxon>Malus</taxon>
    </lineage>
</organism>
<evidence type="ECO:0000313" key="1">
    <source>
        <dbReference type="EMBL" id="TQE06132.1"/>
    </source>
</evidence>
<dbReference type="Proteomes" id="UP000315295">
    <property type="component" value="Unassembled WGS sequence"/>
</dbReference>
<reference evidence="1 2" key="1">
    <citation type="journal article" date="2019" name="G3 (Bethesda)">
        <title>Sequencing of a Wild Apple (Malus baccata) Genome Unravels the Differences Between Cultivated and Wild Apple Species Regarding Disease Resistance and Cold Tolerance.</title>
        <authorList>
            <person name="Chen X."/>
        </authorList>
    </citation>
    <scope>NUCLEOTIDE SEQUENCE [LARGE SCALE GENOMIC DNA]</scope>
    <source>
        <strain evidence="2">cv. Shandingzi</strain>
        <tissue evidence="1">Leaves</tissue>
    </source>
</reference>
<dbReference type="EMBL" id="VIEB01000109">
    <property type="protein sequence ID" value="TQE06132.1"/>
    <property type="molecule type" value="Genomic_DNA"/>
</dbReference>
<name>A0A540N512_MALBA</name>
<accession>A0A540N512</accession>